<keyword evidence="2" id="KW-1185">Reference proteome</keyword>
<evidence type="ECO:0000313" key="2">
    <source>
        <dbReference type="Proteomes" id="UP000001441"/>
    </source>
</evidence>
<name>D3RQ91_ALLVD</name>
<dbReference type="KEGG" id="alv:Alvin_0749"/>
<dbReference type="HOGENOM" id="CLU_1700542_0_0_6"/>
<dbReference type="RefSeq" id="WP_012969972.1">
    <property type="nucleotide sequence ID" value="NC_013851.1"/>
</dbReference>
<dbReference type="EMBL" id="CP001896">
    <property type="protein sequence ID" value="ADC61696.1"/>
    <property type="molecule type" value="Genomic_DNA"/>
</dbReference>
<sequence>MPYRITWEKQGVYNKLWDSVDIGQIRRMMDIIGADERFDDIHYVLNDYLDVTQLSLTPPHIDEIVAIDIAQSYSNPRYYSISVAKDKRILTLLEYWASIHITPGRVALFTSLEQARAWISTRPPLMNSRWMPASAASDWRRSGPDGPDIPGPAH</sequence>
<organism evidence="1 2">
    <name type="scientific">Allochromatium vinosum (strain ATCC 17899 / DSM 180 / NBRC 103801 / NCIMB 10441 / D)</name>
    <name type="common">Chromatium vinosum</name>
    <dbReference type="NCBI Taxonomy" id="572477"/>
    <lineage>
        <taxon>Bacteria</taxon>
        <taxon>Pseudomonadati</taxon>
        <taxon>Pseudomonadota</taxon>
        <taxon>Gammaproteobacteria</taxon>
        <taxon>Chromatiales</taxon>
        <taxon>Chromatiaceae</taxon>
        <taxon>Allochromatium</taxon>
    </lineage>
</organism>
<accession>D3RQ91</accession>
<proteinExistence type="predicted"/>
<dbReference type="Proteomes" id="UP000001441">
    <property type="component" value="Chromosome"/>
</dbReference>
<evidence type="ECO:0008006" key="3">
    <source>
        <dbReference type="Google" id="ProtNLM"/>
    </source>
</evidence>
<reference evidence="1 2" key="1">
    <citation type="journal article" date="2011" name="Stand. Genomic Sci.">
        <title>Complete genome sequence of Allochromatium vinosum DSM 180(T).</title>
        <authorList>
            <person name="Weissgerber T."/>
            <person name="Zigann R."/>
            <person name="Bruce D."/>
            <person name="Chang Y.J."/>
            <person name="Detter J.C."/>
            <person name="Han C."/>
            <person name="Hauser L."/>
            <person name="Jeffries C.D."/>
            <person name="Land M."/>
            <person name="Munk A.C."/>
            <person name="Tapia R."/>
            <person name="Dahl C."/>
        </authorList>
    </citation>
    <scope>NUCLEOTIDE SEQUENCE [LARGE SCALE GENOMIC DNA]</scope>
    <source>
        <strain evidence="2">ATCC 17899 / DSM 180 / NBRC 103801 / NCIMB 10441 / D</strain>
    </source>
</reference>
<evidence type="ECO:0000313" key="1">
    <source>
        <dbReference type="EMBL" id="ADC61696.1"/>
    </source>
</evidence>
<dbReference type="OrthoDB" id="6335299at2"/>
<gene>
    <name evidence="1" type="ordered locus">Alvin_0749</name>
</gene>
<dbReference type="eggNOG" id="ENOG5033N5X">
    <property type="taxonomic scope" value="Bacteria"/>
</dbReference>
<dbReference type="AlphaFoldDB" id="D3RQ91"/>
<protein>
    <recommendedName>
        <fullName evidence="3">STAS/SEC14 domain-containing protein</fullName>
    </recommendedName>
</protein>